<evidence type="ECO:0000313" key="4">
    <source>
        <dbReference type="Proteomes" id="UP000777935"/>
    </source>
</evidence>
<gene>
    <name evidence="3" type="ORF">HRQ87_09375</name>
</gene>
<dbReference type="InterPro" id="IPR012480">
    <property type="entry name" value="Hepar_II_III_C"/>
</dbReference>
<dbReference type="EMBL" id="JABUFE010000004">
    <property type="protein sequence ID" value="NSX55010.1"/>
    <property type="molecule type" value="Genomic_DNA"/>
</dbReference>
<keyword evidence="4" id="KW-1185">Reference proteome</keyword>
<comment type="subcellular location">
    <subcellularLocation>
        <location evidence="1">Cell envelope</location>
    </subcellularLocation>
</comment>
<dbReference type="Pfam" id="PF07940">
    <property type="entry name" value="Hepar_II_III_C"/>
    <property type="match status" value="1"/>
</dbReference>
<dbReference type="Gene3D" id="2.70.98.70">
    <property type="match status" value="1"/>
</dbReference>
<protein>
    <submittedName>
        <fullName evidence="3">Heparinase II/III family protein</fullName>
    </submittedName>
</protein>
<sequence length="549" mass="59743">MAFGLVNPPEPRTIGSYAKGRHLLSGKIMLAGHLIHAGTKTIWQIRSPVPAFNDARHGFAWLDDLAAIGDSVARDVAQDWVQQWIAEFGRAKGDGWAPELVGRRVMRWINHAGFLTRGADDDDTDTFLKSLTQQAFFLSRRWHATPAGLPRLEALTGLIYAGLHLKGFDKYRESAANALAEECDGLIDSDGGIESRNAEELLDIFTLLNWAAAALEQSQHMPHDDHIATIQRIAPVLRALRQADGGLARFHGGGRGLDGRLDRALSQSGVKTRSKSGSVMGYQRLATGRTSLIMDVAPPPMGPDQTRGHASTLAFEMTSGRRPVIVNCGEGSSFGTDWARAGRATPSHSTLGIEGHSSARIAAGGDFLNDGPDKVPVELIRADNGSIMIEAAHDGYAASHGLYHIRQLELSPDGRNITGSDALTAVNDLHKARFDAVLDKTLLQGVLFQVRFHLHPDVTASLDMGGKAVSLTLKSTEVWVFRHDSKATMALEPSVYLEKGRLHPRPTKQVVLSTRSMTYATRVTWSLSKAKDTPNSIRDLEHDGPVILR</sequence>
<dbReference type="InterPro" id="IPR008929">
    <property type="entry name" value="Chondroitin_lyas"/>
</dbReference>
<accession>A0ABX2IRR6</accession>
<evidence type="ECO:0000259" key="2">
    <source>
        <dbReference type="Pfam" id="PF07940"/>
    </source>
</evidence>
<dbReference type="Proteomes" id="UP000777935">
    <property type="component" value="Unassembled WGS sequence"/>
</dbReference>
<evidence type="ECO:0000313" key="3">
    <source>
        <dbReference type="EMBL" id="NSX55010.1"/>
    </source>
</evidence>
<organism evidence="3 4">
    <name type="scientific">Parasulfitobacter algicola</name>
    <dbReference type="NCBI Taxonomy" id="2614809"/>
    <lineage>
        <taxon>Bacteria</taxon>
        <taxon>Pseudomonadati</taxon>
        <taxon>Pseudomonadota</taxon>
        <taxon>Alphaproteobacteria</taxon>
        <taxon>Rhodobacterales</taxon>
        <taxon>Roseobacteraceae</taxon>
        <taxon>Parasulfitobacter</taxon>
    </lineage>
</organism>
<name>A0ABX2IRR6_9RHOB</name>
<proteinExistence type="predicted"/>
<reference evidence="3 4" key="1">
    <citation type="submission" date="2020-06" db="EMBL/GenBank/DDBJ databases">
        <title>Sulfitobacter algicola sp. nov., isolated from green algae.</title>
        <authorList>
            <person name="Wang C."/>
        </authorList>
    </citation>
    <scope>NUCLEOTIDE SEQUENCE [LARGE SCALE GENOMIC DNA]</scope>
    <source>
        <strain evidence="3 4">1151</strain>
    </source>
</reference>
<evidence type="ECO:0000256" key="1">
    <source>
        <dbReference type="ARBA" id="ARBA00004196"/>
    </source>
</evidence>
<dbReference type="Gene3D" id="1.50.10.100">
    <property type="entry name" value="Chondroitin AC/alginate lyase"/>
    <property type="match status" value="1"/>
</dbReference>
<comment type="caution">
    <text evidence="3">The sequence shown here is derived from an EMBL/GenBank/DDBJ whole genome shotgun (WGS) entry which is preliminary data.</text>
</comment>
<feature type="domain" description="Heparinase II/III-like C-terminal" evidence="2">
    <location>
        <begin position="271"/>
        <end position="526"/>
    </location>
</feature>